<sequence>MWWFGRNGASGFSASSTAVEVTHGIDGTGLTAIVTASIWDMRWDFGSVQAVHVRMLGFPLHILPEYFWLWA</sequence>
<protein>
    <submittedName>
        <fullName evidence="1">Short-chain dehydrogenase TIC 32, chloroplastic</fullName>
    </submittedName>
</protein>
<dbReference type="Proteomes" id="UP000288805">
    <property type="component" value="Unassembled WGS sequence"/>
</dbReference>
<reference evidence="1 2" key="1">
    <citation type="journal article" date="2018" name="PLoS Genet.">
        <title>Population sequencing reveals clonal diversity and ancestral inbreeding in the grapevine cultivar Chardonnay.</title>
        <authorList>
            <person name="Roach M.J."/>
            <person name="Johnson D.L."/>
            <person name="Bohlmann J."/>
            <person name="van Vuuren H.J."/>
            <person name="Jones S.J."/>
            <person name="Pretorius I.S."/>
            <person name="Schmidt S.A."/>
            <person name="Borneman A.R."/>
        </authorList>
    </citation>
    <scope>NUCLEOTIDE SEQUENCE [LARGE SCALE GENOMIC DNA]</scope>
    <source>
        <strain evidence="2">cv. Chardonnay</strain>
        <tissue evidence="1">Leaf</tissue>
    </source>
</reference>
<dbReference type="EMBL" id="QGNW01000073">
    <property type="protein sequence ID" value="RVX01914.1"/>
    <property type="molecule type" value="Genomic_DNA"/>
</dbReference>
<accession>A0A438IYY5</accession>
<gene>
    <name evidence="1" type="primary">TIC32_2</name>
    <name evidence="1" type="ORF">CK203_019495</name>
</gene>
<evidence type="ECO:0000313" key="2">
    <source>
        <dbReference type="Proteomes" id="UP000288805"/>
    </source>
</evidence>
<organism evidence="1 2">
    <name type="scientific">Vitis vinifera</name>
    <name type="common">Grape</name>
    <dbReference type="NCBI Taxonomy" id="29760"/>
    <lineage>
        <taxon>Eukaryota</taxon>
        <taxon>Viridiplantae</taxon>
        <taxon>Streptophyta</taxon>
        <taxon>Embryophyta</taxon>
        <taxon>Tracheophyta</taxon>
        <taxon>Spermatophyta</taxon>
        <taxon>Magnoliopsida</taxon>
        <taxon>eudicotyledons</taxon>
        <taxon>Gunneridae</taxon>
        <taxon>Pentapetalae</taxon>
        <taxon>rosids</taxon>
        <taxon>Vitales</taxon>
        <taxon>Vitaceae</taxon>
        <taxon>Viteae</taxon>
        <taxon>Vitis</taxon>
    </lineage>
</organism>
<name>A0A438IYY5_VITVI</name>
<comment type="caution">
    <text evidence="1">The sequence shown here is derived from an EMBL/GenBank/DDBJ whole genome shotgun (WGS) entry which is preliminary data.</text>
</comment>
<dbReference type="AlphaFoldDB" id="A0A438IYY5"/>
<evidence type="ECO:0000313" key="1">
    <source>
        <dbReference type="EMBL" id="RVX01914.1"/>
    </source>
</evidence>
<proteinExistence type="predicted"/>